<proteinExistence type="predicted"/>
<evidence type="ECO:0000313" key="2">
    <source>
        <dbReference type="EMBL" id="PLW27444.1"/>
    </source>
</evidence>
<gene>
    <name evidence="2" type="ORF">PCASD_23075</name>
</gene>
<evidence type="ECO:0000313" key="3">
    <source>
        <dbReference type="Proteomes" id="UP000235392"/>
    </source>
</evidence>
<organism evidence="2 3">
    <name type="scientific">Puccinia coronata f. sp. avenae</name>
    <dbReference type="NCBI Taxonomy" id="200324"/>
    <lineage>
        <taxon>Eukaryota</taxon>
        <taxon>Fungi</taxon>
        <taxon>Dikarya</taxon>
        <taxon>Basidiomycota</taxon>
        <taxon>Pucciniomycotina</taxon>
        <taxon>Pucciniomycetes</taxon>
        <taxon>Pucciniales</taxon>
        <taxon>Pucciniaceae</taxon>
        <taxon>Puccinia</taxon>
    </lineage>
</organism>
<accession>A0A2N5TPP8</accession>
<comment type="caution">
    <text evidence="2">The sequence shown here is derived from an EMBL/GenBank/DDBJ whole genome shotgun (WGS) entry which is preliminary data.</text>
</comment>
<sequence>MADSIIILKLTVLTGQVGSRPGCNLIRLTPCKDKAASDQAPAPSPLKKSKISSPAQPLQSLPKNVKGKKNANPEESLDEASDPSSSDKSNHLLAAPIMPKQPASEKPLASRPQGRPRKSVINNAAKRMKML</sequence>
<dbReference type="AlphaFoldDB" id="A0A2N5TPP8"/>
<reference evidence="2 3" key="1">
    <citation type="submission" date="2017-11" db="EMBL/GenBank/DDBJ databases">
        <title>De novo assembly and phasing of dikaryotic genomes from two isolates of Puccinia coronata f. sp. avenae, the causal agent of oat crown rust.</title>
        <authorList>
            <person name="Miller M.E."/>
            <person name="Zhang Y."/>
            <person name="Omidvar V."/>
            <person name="Sperschneider J."/>
            <person name="Schwessinger B."/>
            <person name="Raley C."/>
            <person name="Palmer J.M."/>
            <person name="Garnica D."/>
            <person name="Upadhyaya N."/>
            <person name="Rathjen J."/>
            <person name="Taylor J.M."/>
            <person name="Park R.F."/>
            <person name="Dodds P.N."/>
            <person name="Hirsch C.D."/>
            <person name="Kianian S.F."/>
            <person name="Figueroa M."/>
        </authorList>
    </citation>
    <scope>NUCLEOTIDE SEQUENCE [LARGE SCALE GENOMIC DNA]</scope>
    <source>
        <strain evidence="2">12SD80</strain>
    </source>
</reference>
<name>A0A2N5TPP8_9BASI</name>
<dbReference type="EMBL" id="PGCI01000407">
    <property type="protein sequence ID" value="PLW27444.1"/>
    <property type="molecule type" value="Genomic_DNA"/>
</dbReference>
<dbReference type="Proteomes" id="UP000235392">
    <property type="component" value="Unassembled WGS sequence"/>
</dbReference>
<protein>
    <submittedName>
        <fullName evidence="2">Uncharacterized protein</fullName>
    </submittedName>
</protein>
<evidence type="ECO:0000256" key="1">
    <source>
        <dbReference type="SAM" id="MobiDB-lite"/>
    </source>
</evidence>
<feature type="region of interest" description="Disordered" evidence="1">
    <location>
        <begin position="33"/>
        <end position="131"/>
    </location>
</feature>